<sequence>MDVDGPTNRFKHKSYNDSLREVHLPSALAQTELKHEIGENGSQFYESLQHWKQLNLSPSFLQYVSQVEPLSASMPLLLHNWRDVVQVWLGVLSSSNDEGLRPLLDLMQNLAHDLRTTLSPMYPDILARLLQLLTRSISAASLSALLATFSALFKFLLVPSIRFDLLETTWSAMSKTLRQCIPEIQRAVAEVWGSVLRRLKVAGREKAVQSIAGDLEGLEDASAWCLVFACKSVSQTLHTSTLTLLSPLIPLYSSTPQPDALYTLIRRLITALIHHVKNAEQFTPLGDHLVTLFLQSSKSADTEEEQERLRRSLELIGIPCAVRQGSRLTEKHLGLVANELANNVPKVPPLHHALGKVTAATLLAGEMGLWLGPGRKLLESSWSDPAYAIKLHGALSDLGWGGWKSLALPNVLKQTPNLLQNDPHNAIHLLSVLHRDKRLGEVDLVWKQRFNSWACGKLQNWELTDDAVLDLECILSMESYITTLGPSLITIIETSLGSTDDANDTIIAHRPRVVGVCLRALAERKRHGWRDGFDLMACTRQCLARWEDSEWILGGLDALWTASGISSALSLDEVYQSLSRSILSHSRALRLHSLRLLSSPFIQSSAAQREVIKRCLQGEEVPLDMQGVRERVLRIGRLSQLIRDDDEMVADICVRWLLAQLKVNLRPLWSPATGALATLSEKFGPQIWAILFEELKAFVSTTGDARISSQGENQNENEADDPSDPWEEEKMWRDPSAHKMRGVMAQWMNEDWRQIGSLKVAPLPSVRLSALTSIKRSQISNTRFDRQSYEVQLLSCLSECHRLAEKHNKDLIPLFLSFSTGSSVAKPSRTKLAAWLTLFSKFSNPKALYATEALHSVYTVLLSHPDRTLQTLALSCILMYKSPHLAPHEDEIRSLLDTTRWRDALTNLDFATLEGPTRTEVISTITRLLFGIMLEKKGRSRGADRRAAVLGTLASCTDEELYLLVDLMLHPTTSTSLMPPMDGQSTITLSEEKQQLGFLTLLGDVLKNLGSRLVAYWPVLLSETIAITARSHSRLTSRNENEEIEIDDDAEEEEDEEDASGSSTSKNTRLIRQTGLKRFADFFRQPVSFDFTSYMKGAFESFISPRIDDLDKENIQAPSALLELFFTWTLQREYVRYLTSFDNRLIPSIYNCLVAKNVKTSVIMKIFDIIDRLLVWSSDDDTISASVVIPHMSLLLGNMAVLAERTSGDKTVATPLGQREIHILSQIAPYCRDQGQASRLLKLFIPLLRKPTKVVPETVKVDLVKIIYNIMPMIPELAASSDSLSAKTYETLSQLFQTLRSRQGRLAIVQAFHRFASIDTTLQEVADVLTSLNSYSPKRIEEPNFERRLEAFNSLNETVHSKLSCRQWLPLLYNSLYFIQDPTELSIRSNASYALRRFIDQVAEGEIVDEFQAGFLRMLYPGLKNGLRSKNEMVRAEILGVLSYAVDRCTRIASLQEMRILLAGGDEEANFFNNVHHVQFHRRSRALRKLAEICDAGHIRSSTLNEIFVPLVANFIVSTATLDHHLVNDAISTTGRMAKHLLWGAYYALVQKYLKLTSDKDEAERVYVRALVAILESFHFPMDEAVPQEVPEASLEDADDEHPLEEPSTPQPPAITTKVADAVQQRLLPRLLSHLEKRDPTTEDGSRIPIALGIVQVAQHLPSKMREPQVSRLLTILSQILRSRSQETRDLTRDTINRIAITLGPASLPILLRELRAALLRGPQLHVLAYTTHSLIVRVTSDEHSKRFDVLDTCVTDVAHIATEVVFGESGKDVQSEDFKTKMREVRASSSKGLDSFMIMARNIRPSAISGLLAPLRSIMHETESLKVMNQVDEVLKRIVSGLNANQHLVPAELLVLCHTLISQNANFLSQAPSKRTAQSKDDVIVQIKRQIAVDADHYSNNAHRFVAFGLDLFNTALKRGRFDFKDRDIMSRLGGMIVAVGNTLYSTDSPVLVLGLKAVAGLVKCPSKVLEESLPVFIRQVLDIIKRTGSTESEVVQVAFKSLATILRDGPAVHIQEKDLVYLLELLAPDLEEPTRQASVFAMLRAIIGRKFVVPEIYDAMDKVSEVMVTSQSAQVQELCRSVILQFLLDYPQGKGRLRNHMTFLAKNLSYVYDSGRKSVMELLGAVITKFDQKLVIEYADLLFVSLVMVIANDDSAKCREMASQLIKSLILRLDEERRQVMMSHLHAWVSQQSQAQLIRVSLQVYGLVVDIMQADLDPQVSMIYTDISGSLQHSTKLLQAVTEDADMDIDLDWQVPYHSLVLLEKVLRIFPSHTTDGGKVPWDIITSLLLFPHAWVRTASCRLLGMLFNVVPAGPPSSYLPTATDAINIFSVSGSKKTAEKLCIQLKSEHLDEVLSLQAVKNLFYLGKCFAAMPLADEVESEENEESSVRTSPLPWLFSKLSYQIKSAHIARRNKPSANDNWAHQPLAILKWFAAMTSHLDADRLERFLVHILTPIYRIQEEDTIRDDKLQELRTVASELQDLLQSKVGVTKFSTIYQQIRQGALDVRRDRKATRAIQATIHPDLAAKRRNQRNIAKRESKKRKTQSFPEHKGKMKRRRQD</sequence>
<dbReference type="Pfam" id="PF07539">
    <property type="entry name" value="UTP20_N"/>
    <property type="match status" value="1"/>
</dbReference>
<gene>
    <name evidence="5" type="ORF">BDN71DRAFT_1505896</name>
</gene>
<accession>A0A9P5ZZ95</accession>
<dbReference type="InterPro" id="IPR057525">
    <property type="entry name" value="UTP20_C"/>
</dbReference>
<name>A0A9P5ZZ95_PLEER</name>
<comment type="caution">
    <text evidence="5">The sequence shown here is derived from an EMBL/GenBank/DDBJ whole genome shotgun (WGS) entry which is preliminary data.</text>
</comment>
<dbReference type="InterPro" id="IPR052575">
    <property type="entry name" value="SSU_processome_comp_20"/>
</dbReference>
<evidence type="ECO:0000313" key="6">
    <source>
        <dbReference type="Proteomes" id="UP000807025"/>
    </source>
</evidence>
<feature type="region of interest" description="Disordered" evidence="1">
    <location>
        <begin position="706"/>
        <end position="729"/>
    </location>
</feature>
<dbReference type="InterPro" id="IPR016024">
    <property type="entry name" value="ARM-type_fold"/>
</dbReference>
<feature type="compositionally biased region" description="Acidic residues" evidence="1">
    <location>
        <begin position="715"/>
        <end position="727"/>
    </location>
</feature>
<dbReference type="PANTHER" id="PTHR17695">
    <property type="entry name" value="SMALL SUBUNIT PROCESSOME COMPONENT 20 HOMOLOG"/>
    <property type="match status" value="1"/>
</dbReference>
<evidence type="ECO:0000259" key="3">
    <source>
        <dbReference type="Pfam" id="PF20416"/>
    </source>
</evidence>
<evidence type="ECO:0008006" key="7">
    <source>
        <dbReference type="Google" id="ProtNLM"/>
    </source>
</evidence>
<evidence type="ECO:0000259" key="2">
    <source>
        <dbReference type="Pfam" id="PF07539"/>
    </source>
</evidence>
<dbReference type="SUPFAM" id="SSF48371">
    <property type="entry name" value="ARM repeat"/>
    <property type="match status" value="2"/>
</dbReference>
<dbReference type="EMBL" id="MU154553">
    <property type="protein sequence ID" value="KAF9496391.1"/>
    <property type="molecule type" value="Genomic_DNA"/>
</dbReference>
<dbReference type="OrthoDB" id="360653at2759"/>
<keyword evidence="6" id="KW-1185">Reference proteome</keyword>
<dbReference type="InterPro" id="IPR011989">
    <property type="entry name" value="ARM-like"/>
</dbReference>
<evidence type="ECO:0000256" key="1">
    <source>
        <dbReference type="SAM" id="MobiDB-lite"/>
    </source>
</evidence>
<dbReference type="InterPro" id="IPR046523">
    <property type="entry name" value="UTP20_dom"/>
</dbReference>
<feature type="region of interest" description="Disordered" evidence="1">
    <location>
        <begin position="1589"/>
        <end position="1615"/>
    </location>
</feature>
<feature type="region of interest" description="Disordered" evidence="1">
    <location>
        <begin position="1037"/>
        <end position="1067"/>
    </location>
</feature>
<dbReference type="Pfam" id="PF20416">
    <property type="entry name" value="UTP20"/>
    <property type="match status" value="1"/>
</dbReference>
<feature type="domain" description="U3 small nucleolar RNA-associated protein 20 N-terminal" evidence="2">
    <location>
        <begin position="828"/>
        <end position="1431"/>
    </location>
</feature>
<dbReference type="Gene3D" id="1.25.10.10">
    <property type="entry name" value="Leucine-rich Repeat Variant"/>
    <property type="match status" value="3"/>
</dbReference>
<feature type="compositionally biased region" description="Acidic residues" evidence="1">
    <location>
        <begin position="1042"/>
        <end position="1059"/>
    </location>
</feature>
<organism evidence="5 6">
    <name type="scientific">Pleurotus eryngii</name>
    <name type="common">Boletus of the steppes</name>
    <dbReference type="NCBI Taxonomy" id="5323"/>
    <lineage>
        <taxon>Eukaryota</taxon>
        <taxon>Fungi</taxon>
        <taxon>Dikarya</taxon>
        <taxon>Basidiomycota</taxon>
        <taxon>Agaricomycotina</taxon>
        <taxon>Agaricomycetes</taxon>
        <taxon>Agaricomycetidae</taxon>
        <taxon>Agaricales</taxon>
        <taxon>Pleurotineae</taxon>
        <taxon>Pleurotaceae</taxon>
        <taxon>Pleurotus</taxon>
    </lineage>
</organism>
<dbReference type="GO" id="GO:0032040">
    <property type="term" value="C:small-subunit processome"/>
    <property type="evidence" value="ECO:0007669"/>
    <property type="project" value="TreeGrafter"/>
</dbReference>
<proteinExistence type="predicted"/>
<feature type="domain" description="U3 small nucleolar RNA-associated protein 20 C-terminal" evidence="4">
    <location>
        <begin position="2299"/>
        <end position="2548"/>
    </location>
</feature>
<dbReference type="Proteomes" id="UP000807025">
    <property type="component" value="Unassembled WGS sequence"/>
</dbReference>
<evidence type="ECO:0000259" key="4">
    <source>
        <dbReference type="Pfam" id="PF23099"/>
    </source>
</evidence>
<dbReference type="GO" id="GO:0030686">
    <property type="term" value="C:90S preribosome"/>
    <property type="evidence" value="ECO:0007669"/>
    <property type="project" value="TreeGrafter"/>
</dbReference>
<reference evidence="5" key="1">
    <citation type="submission" date="2020-11" db="EMBL/GenBank/DDBJ databases">
        <authorList>
            <consortium name="DOE Joint Genome Institute"/>
            <person name="Ahrendt S."/>
            <person name="Riley R."/>
            <person name="Andreopoulos W."/>
            <person name="Labutti K."/>
            <person name="Pangilinan J."/>
            <person name="Ruiz-Duenas F.J."/>
            <person name="Barrasa J.M."/>
            <person name="Sanchez-Garcia M."/>
            <person name="Camarero S."/>
            <person name="Miyauchi S."/>
            <person name="Serrano A."/>
            <person name="Linde D."/>
            <person name="Babiker R."/>
            <person name="Drula E."/>
            <person name="Ayuso-Fernandez I."/>
            <person name="Pacheco R."/>
            <person name="Padilla G."/>
            <person name="Ferreira P."/>
            <person name="Barriuso J."/>
            <person name="Kellner H."/>
            <person name="Castanera R."/>
            <person name="Alfaro M."/>
            <person name="Ramirez L."/>
            <person name="Pisabarro A.G."/>
            <person name="Kuo A."/>
            <person name="Tritt A."/>
            <person name="Lipzen A."/>
            <person name="He G."/>
            <person name="Yan M."/>
            <person name="Ng V."/>
            <person name="Cullen D."/>
            <person name="Martin F."/>
            <person name="Rosso M.-N."/>
            <person name="Henrissat B."/>
            <person name="Hibbett D."/>
            <person name="Martinez A.T."/>
            <person name="Grigoriev I.V."/>
        </authorList>
    </citation>
    <scope>NUCLEOTIDE SEQUENCE</scope>
    <source>
        <strain evidence="5">ATCC 90797</strain>
    </source>
</reference>
<dbReference type="PANTHER" id="PTHR17695:SF11">
    <property type="entry name" value="SMALL SUBUNIT PROCESSOME COMPONENT 20 HOMOLOG"/>
    <property type="match status" value="1"/>
</dbReference>
<feature type="compositionally biased region" description="Acidic residues" evidence="1">
    <location>
        <begin position="1594"/>
        <end position="1603"/>
    </location>
</feature>
<dbReference type="Pfam" id="PF23099">
    <property type="entry name" value="UTP20_C"/>
    <property type="match status" value="1"/>
</dbReference>
<protein>
    <recommendedName>
        <fullName evidence="7">U3 small nucleolar RNA-associated protein 20</fullName>
    </recommendedName>
</protein>
<feature type="region of interest" description="Disordered" evidence="1">
    <location>
        <begin position="2531"/>
        <end position="2563"/>
    </location>
</feature>
<dbReference type="InterPro" id="IPR011430">
    <property type="entry name" value="UTP20_N"/>
</dbReference>
<feature type="domain" description="U3 small nucleolar RNA-associated protein 20" evidence="3">
    <location>
        <begin position="1638"/>
        <end position="1862"/>
    </location>
</feature>
<evidence type="ECO:0000313" key="5">
    <source>
        <dbReference type="EMBL" id="KAF9496391.1"/>
    </source>
</evidence>